<dbReference type="Gene3D" id="1.10.1070.11">
    <property type="entry name" value="Phosphatidylinositol 3-/4-kinase, catalytic domain"/>
    <property type="match status" value="1"/>
</dbReference>
<comment type="catalytic activity">
    <reaction evidence="1">
        <text>a 1,2-diacyl-sn-glycero-3-phospho-(1D-myo-inositol) + ATP = a 1,2-diacyl-sn-glycero-3-phospho-(1D-myo-inositol-3-phosphate) + ADP + H(+)</text>
        <dbReference type="Rhea" id="RHEA:12709"/>
        <dbReference type="ChEBI" id="CHEBI:15378"/>
        <dbReference type="ChEBI" id="CHEBI:30616"/>
        <dbReference type="ChEBI" id="CHEBI:57880"/>
        <dbReference type="ChEBI" id="CHEBI:58088"/>
        <dbReference type="ChEBI" id="CHEBI:456216"/>
        <dbReference type="EC" id="2.7.1.137"/>
    </reaction>
</comment>
<dbReference type="HOGENOM" id="CLU_004869_2_1_1"/>
<dbReference type="InterPro" id="IPR036940">
    <property type="entry name" value="PI3/4_kinase_cat_sf"/>
</dbReference>
<dbReference type="SMART" id="SM00146">
    <property type="entry name" value="PI3Kc"/>
    <property type="match status" value="1"/>
</dbReference>
<dbReference type="STRING" id="7757.ENSPMAP00000002849"/>
<dbReference type="Gene3D" id="3.30.1010.10">
    <property type="entry name" value="Phosphatidylinositol 3-kinase Catalytic Subunit, Chain A, domain 4"/>
    <property type="match status" value="1"/>
</dbReference>
<evidence type="ECO:0000259" key="8">
    <source>
        <dbReference type="PROSITE" id="PS50290"/>
    </source>
</evidence>
<dbReference type="InterPro" id="IPR001263">
    <property type="entry name" value="PI3K_accessory_dom"/>
</dbReference>
<accession>S4RCB7</accession>
<dbReference type="GO" id="GO:0005737">
    <property type="term" value="C:cytoplasm"/>
    <property type="evidence" value="ECO:0007669"/>
    <property type="project" value="TreeGrafter"/>
</dbReference>
<dbReference type="PROSITE" id="PS50290">
    <property type="entry name" value="PI3_4_KINASE_3"/>
    <property type="match status" value="1"/>
</dbReference>
<dbReference type="GO" id="GO:0032060">
    <property type="term" value="P:bleb assembly"/>
    <property type="evidence" value="ECO:0007669"/>
    <property type="project" value="UniProtKB-ARBA"/>
</dbReference>
<dbReference type="Pfam" id="PF00454">
    <property type="entry name" value="PI3_PI4_kinase"/>
    <property type="match status" value="1"/>
</dbReference>
<evidence type="ECO:0000256" key="3">
    <source>
        <dbReference type="ARBA" id="ARBA00012073"/>
    </source>
</evidence>
<dbReference type="EC" id="2.7.1.137" evidence="3"/>
<dbReference type="InterPro" id="IPR042236">
    <property type="entry name" value="PI3K_accessory_sf"/>
</dbReference>
<evidence type="ECO:0000256" key="5">
    <source>
        <dbReference type="ARBA" id="ARBA00022741"/>
    </source>
</evidence>
<evidence type="ECO:0000256" key="7">
    <source>
        <dbReference type="ARBA" id="ARBA00022840"/>
    </source>
</evidence>
<dbReference type="OMA" id="KFMNSKM"/>
<comment type="similarity">
    <text evidence="2">Belongs to the PI3/PI4-kinase family. Type III PI4K subfamily.</text>
</comment>
<dbReference type="Pfam" id="PF00613">
    <property type="entry name" value="PI3Ka"/>
    <property type="match status" value="1"/>
</dbReference>
<dbReference type="GO" id="GO:0016477">
    <property type="term" value="P:cell migration"/>
    <property type="evidence" value="ECO:0007669"/>
    <property type="project" value="TreeGrafter"/>
</dbReference>
<dbReference type="InterPro" id="IPR015433">
    <property type="entry name" value="PI3/4_kinase"/>
</dbReference>
<name>S4RCB7_PETMA</name>
<dbReference type="PANTHER" id="PTHR10048:SF118">
    <property type="entry name" value="PI-3 KINASE"/>
    <property type="match status" value="1"/>
</dbReference>
<dbReference type="PANTHER" id="PTHR10048">
    <property type="entry name" value="PHOSPHATIDYLINOSITOL KINASE"/>
    <property type="match status" value="1"/>
</dbReference>
<dbReference type="GO" id="GO:0005524">
    <property type="term" value="F:ATP binding"/>
    <property type="evidence" value="ECO:0007669"/>
    <property type="project" value="UniProtKB-KW"/>
</dbReference>
<evidence type="ECO:0000313" key="10">
    <source>
        <dbReference type="Ensembl" id="ENSPMAP00000002849.1"/>
    </source>
</evidence>
<dbReference type="GO" id="GO:0050920">
    <property type="term" value="P:regulation of chemotaxis"/>
    <property type="evidence" value="ECO:0007669"/>
    <property type="project" value="UniProtKB-ARBA"/>
</dbReference>
<dbReference type="GO" id="GO:0048015">
    <property type="term" value="P:phosphatidylinositol-mediated signaling"/>
    <property type="evidence" value="ECO:0007669"/>
    <property type="project" value="TreeGrafter"/>
</dbReference>
<keyword evidence="5" id="KW-0547">Nucleotide-binding</keyword>
<dbReference type="FunFam" id="3.30.1010.10:FF:000008">
    <property type="entry name" value="Phosphatidylinositol 4,5-bisphosphate 3-kinase catalytic subunit gamma"/>
    <property type="match status" value="1"/>
</dbReference>
<dbReference type="GO" id="GO:0016303">
    <property type="term" value="F:1-phosphatidylinositol-3-kinase activity"/>
    <property type="evidence" value="ECO:0007669"/>
    <property type="project" value="UniProtKB-EC"/>
</dbReference>
<dbReference type="InterPro" id="IPR018936">
    <property type="entry name" value="PI3/4_kinase_CS"/>
</dbReference>
<dbReference type="GO" id="GO:0035005">
    <property type="term" value="F:1-phosphatidylinositol-4-phosphate 3-kinase activity"/>
    <property type="evidence" value="ECO:0007669"/>
    <property type="project" value="TreeGrafter"/>
</dbReference>
<evidence type="ECO:0000259" key="9">
    <source>
        <dbReference type="PROSITE" id="PS51545"/>
    </source>
</evidence>
<evidence type="ECO:0000256" key="4">
    <source>
        <dbReference type="ARBA" id="ARBA00022679"/>
    </source>
</evidence>
<dbReference type="SUPFAM" id="SSF48371">
    <property type="entry name" value="ARM repeat"/>
    <property type="match status" value="1"/>
</dbReference>
<dbReference type="FunFam" id="1.10.1070.11:FF:000001">
    <property type="entry name" value="Phosphatidylinositol 4,5-bisphosphate 3-kinase catalytic subunit"/>
    <property type="match status" value="1"/>
</dbReference>
<keyword evidence="6" id="KW-0418">Kinase</keyword>
<dbReference type="PROSITE" id="PS00916">
    <property type="entry name" value="PI3_4_KINASE_2"/>
    <property type="match status" value="1"/>
</dbReference>
<organism evidence="10">
    <name type="scientific">Petromyzon marinus</name>
    <name type="common">Sea lamprey</name>
    <dbReference type="NCBI Taxonomy" id="7757"/>
    <lineage>
        <taxon>Eukaryota</taxon>
        <taxon>Metazoa</taxon>
        <taxon>Chordata</taxon>
        <taxon>Craniata</taxon>
        <taxon>Vertebrata</taxon>
        <taxon>Cyclostomata</taxon>
        <taxon>Hyperoartia</taxon>
        <taxon>Petromyzontiformes</taxon>
        <taxon>Petromyzontidae</taxon>
        <taxon>Petromyzon</taxon>
    </lineage>
</organism>
<keyword evidence="7" id="KW-0067">ATP-binding</keyword>
<dbReference type="PROSITE" id="PS51545">
    <property type="entry name" value="PIK_HELICAL"/>
    <property type="match status" value="1"/>
</dbReference>
<dbReference type="PROSITE" id="PS00915">
    <property type="entry name" value="PI3_4_KINASE_1"/>
    <property type="match status" value="1"/>
</dbReference>
<dbReference type="InterPro" id="IPR011009">
    <property type="entry name" value="Kinase-like_dom_sf"/>
</dbReference>
<evidence type="ECO:0000256" key="2">
    <source>
        <dbReference type="ARBA" id="ARBA00006209"/>
    </source>
</evidence>
<dbReference type="GO" id="GO:0005942">
    <property type="term" value="C:phosphatidylinositol 3-kinase complex"/>
    <property type="evidence" value="ECO:0007669"/>
    <property type="project" value="TreeGrafter"/>
</dbReference>
<dbReference type="GeneTree" id="ENSGT00940000159079"/>
<proteinExistence type="inferred from homology"/>
<sequence length="438" mass="50374">SDDELSQYLLQLVQVLKYEPYLDSDLAKFLLERALANRCIGHFLFWHLRSEMHVPAVSLQFGLMLEAYCRGSIAHVRSLMKQCEALTKMRAINDLVKSSSMKSNNKAKVIDAMHASLRQTSYTEALTGLQSPLKPCVILSQLNVEKCKFMNSKMKPLWMVYSDEEGLEPTGAIFKNGDDLRQDMLTLQMLKLMDNMWKQQGLDLRIVPYGCLSTGDKTGLIEMVRRAETIANIQLDKSNIAATAAFNKDALLNWLKAKNHRDALERAIEEFTLSCAGYCVATYVLGIGDRHSDNIMIRETGQLFHIDFGHFLGNFKSKFGIKRERVPFILTYDFVHVIQEGKTTNSEKFDRFRRYCERAYLILRKNGHLFLNLFSMLAAGLPELTSPKDIQYLKETLALEKREDDALKHFCQKFNEALRESWKTKVMWMAHNVAKDNR</sequence>
<dbReference type="SUPFAM" id="SSF56112">
    <property type="entry name" value="Protein kinase-like (PK-like)"/>
    <property type="match status" value="1"/>
</dbReference>
<dbReference type="AlphaFoldDB" id="S4RCB7"/>
<evidence type="ECO:0000256" key="1">
    <source>
        <dbReference type="ARBA" id="ARBA00001498"/>
    </source>
</evidence>
<dbReference type="InterPro" id="IPR016024">
    <property type="entry name" value="ARM-type_fold"/>
</dbReference>
<feature type="domain" description="PI3K/PI4K catalytic" evidence="8">
    <location>
        <begin position="143"/>
        <end position="422"/>
    </location>
</feature>
<dbReference type="InterPro" id="IPR000403">
    <property type="entry name" value="PI3/4_kinase_cat_dom"/>
</dbReference>
<keyword evidence="4" id="KW-0808">Transferase</keyword>
<reference evidence="10" key="2">
    <citation type="submission" date="2025-09" db="UniProtKB">
        <authorList>
            <consortium name="Ensembl"/>
        </authorList>
    </citation>
    <scope>IDENTIFICATION</scope>
</reference>
<dbReference type="GO" id="GO:0043491">
    <property type="term" value="P:phosphatidylinositol 3-kinase/protein kinase B signal transduction"/>
    <property type="evidence" value="ECO:0007669"/>
    <property type="project" value="TreeGrafter"/>
</dbReference>
<dbReference type="Ensembl" id="ENSPMAT00000002863.1">
    <property type="protein sequence ID" value="ENSPMAP00000002849.1"/>
    <property type="gene ID" value="ENSPMAG00000002617.1"/>
</dbReference>
<protein>
    <recommendedName>
        <fullName evidence="3">phosphatidylinositol 3-kinase</fullName>
        <ecNumber evidence="3">2.7.1.137</ecNumber>
    </recommendedName>
</protein>
<feature type="domain" description="PIK helical" evidence="9">
    <location>
        <begin position="1"/>
        <end position="71"/>
    </location>
</feature>
<evidence type="ECO:0000256" key="6">
    <source>
        <dbReference type="ARBA" id="ARBA00022777"/>
    </source>
</evidence>
<reference evidence="10" key="1">
    <citation type="submission" date="2025-08" db="UniProtKB">
        <authorList>
            <consortium name="Ensembl"/>
        </authorList>
    </citation>
    <scope>IDENTIFICATION</scope>
</reference>
<dbReference type="GO" id="GO:0005886">
    <property type="term" value="C:plasma membrane"/>
    <property type="evidence" value="ECO:0007669"/>
    <property type="project" value="TreeGrafter"/>
</dbReference>
<dbReference type="Gene3D" id="1.25.40.70">
    <property type="entry name" value="Phosphatidylinositol 3-kinase, accessory domain (PIK)"/>
    <property type="match status" value="1"/>
</dbReference>